<name>M2NKJ8_9PSEU</name>
<reference evidence="1 2" key="1">
    <citation type="submission" date="2012-10" db="EMBL/GenBank/DDBJ databases">
        <title>Genome assembly of Amycolatopsis azurea DSM 43854.</title>
        <authorList>
            <person name="Khatri I."/>
            <person name="Kaur I."/>
            <person name="Subramanian S."/>
            <person name="Mayilraj S."/>
        </authorList>
    </citation>
    <scope>NUCLEOTIDE SEQUENCE [LARGE SCALE GENOMIC DNA]</scope>
    <source>
        <strain evidence="1 2">DSM 43854</strain>
    </source>
</reference>
<evidence type="ECO:0000313" key="1">
    <source>
        <dbReference type="EMBL" id="EMD22679.1"/>
    </source>
</evidence>
<gene>
    <name evidence="1" type="ORF">C791_8239</name>
</gene>
<proteinExistence type="predicted"/>
<dbReference type="EMBL" id="ANMG01000091">
    <property type="protein sequence ID" value="EMD22679.1"/>
    <property type="molecule type" value="Genomic_DNA"/>
</dbReference>
<dbReference type="PATRIC" id="fig|1238180.3.peg.7625"/>
<sequence length="135" mass="14542">MRQVNQLAAAVEYGQQAPLLGWLGLGPAGHVLADINGRERGAARAGEPIRHLLSGLDLRPQQGLDLRRKLGQVRPLGGRVDGTIRGRLGCSGDVEVQAARNAAGLDRGSRDVPGNQVGRCHWAYFLRHEPSSRRA</sequence>
<comment type="caution">
    <text evidence="1">The sequence shown here is derived from an EMBL/GenBank/DDBJ whole genome shotgun (WGS) entry which is preliminary data.</text>
</comment>
<dbReference type="AlphaFoldDB" id="M2NKJ8"/>
<accession>M2NKJ8</accession>
<evidence type="ECO:0000313" key="2">
    <source>
        <dbReference type="Proteomes" id="UP000014137"/>
    </source>
</evidence>
<organism evidence="1 2">
    <name type="scientific">Amycolatopsis azurea DSM 43854</name>
    <dbReference type="NCBI Taxonomy" id="1238180"/>
    <lineage>
        <taxon>Bacteria</taxon>
        <taxon>Bacillati</taxon>
        <taxon>Actinomycetota</taxon>
        <taxon>Actinomycetes</taxon>
        <taxon>Pseudonocardiales</taxon>
        <taxon>Pseudonocardiaceae</taxon>
        <taxon>Amycolatopsis</taxon>
    </lineage>
</organism>
<protein>
    <submittedName>
        <fullName evidence="1">Uncharacterized protein</fullName>
    </submittedName>
</protein>
<dbReference type="Proteomes" id="UP000014137">
    <property type="component" value="Unassembled WGS sequence"/>
</dbReference>